<reference evidence="2" key="1">
    <citation type="journal article" date="2014" name="Int. J. Syst. Evol. Microbiol.">
        <title>Complete genome sequence of Corynebacterium casei LMG S-19264T (=DSM 44701T), isolated from a smear-ripened cheese.</title>
        <authorList>
            <consortium name="US DOE Joint Genome Institute (JGI-PGF)"/>
            <person name="Walter F."/>
            <person name="Albersmeier A."/>
            <person name="Kalinowski J."/>
            <person name="Ruckert C."/>
        </authorList>
    </citation>
    <scope>NUCLEOTIDE SEQUENCE</scope>
    <source>
        <strain evidence="2">CGMCC 1.8984</strain>
    </source>
</reference>
<dbReference type="AlphaFoldDB" id="A0A917PLH5"/>
<comment type="caution">
    <text evidence="2">The sequence shown here is derived from an EMBL/GenBank/DDBJ whole genome shotgun (WGS) entry which is preliminary data.</text>
</comment>
<organism evidence="2 3">
    <name type="scientific">Agromyces bauzanensis</name>
    <dbReference type="NCBI Taxonomy" id="1308924"/>
    <lineage>
        <taxon>Bacteria</taxon>
        <taxon>Bacillati</taxon>
        <taxon>Actinomycetota</taxon>
        <taxon>Actinomycetes</taxon>
        <taxon>Micrococcales</taxon>
        <taxon>Microbacteriaceae</taxon>
        <taxon>Agromyces</taxon>
    </lineage>
</organism>
<protein>
    <submittedName>
        <fullName evidence="2">Uncharacterized protein</fullName>
    </submittedName>
</protein>
<feature type="compositionally biased region" description="Basic and acidic residues" evidence="1">
    <location>
        <begin position="44"/>
        <end position="59"/>
    </location>
</feature>
<feature type="compositionally biased region" description="Low complexity" evidence="1">
    <location>
        <begin position="61"/>
        <end position="78"/>
    </location>
</feature>
<evidence type="ECO:0000313" key="3">
    <source>
        <dbReference type="Proteomes" id="UP000636956"/>
    </source>
</evidence>
<dbReference type="Proteomes" id="UP000636956">
    <property type="component" value="Unassembled WGS sequence"/>
</dbReference>
<sequence>MTLAGQPALTAAVSSDSRAGQVGVISGASTWLSEGTPVGAKYGSSRDEPYLNLRPKADSETAPSTTTYSFPTPTPTSG</sequence>
<feature type="region of interest" description="Disordered" evidence="1">
    <location>
        <begin position="1"/>
        <end position="20"/>
    </location>
</feature>
<proteinExistence type="predicted"/>
<dbReference type="EMBL" id="BMMD01000012">
    <property type="protein sequence ID" value="GGJ83837.1"/>
    <property type="molecule type" value="Genomic_DNA"/>
</dbReference>
<evidence type="ECO:0000256" key="1">
    <source>
        <dbReference type="SAM" id="MobiDB-lite"/>
    </source>
</evidence>
<evidence type="ECO:0000313" key="2">
    <source>
        <dbReference type="EMBL" id="GGJ83837.1"/>
    </source>
</evidence>
<gene>
    <name evidence="2" type="ORF">GCM10011372_22760</name>
</gene>
<feature type="region of interest" description="Disordered" evidence="1">
    <location>
        <begin position="35"/>
        <end position="78"/>
    </location>
</feature>
<keyword evidence="3" id="KW-1185">Reference proteome</keyword>
<reference evidence="2" key="2">
    <citation type="submission" date="2020-09" db="EMBL/GenBank/DDBJ databases">
        <authorList>
            <person name="Sun Q."/>
            <person name="Zhou Y."/>
        </authorList>
    </citation>
    <scope>NUCLEOTIDE SEQUENCE</scope>
    <source>
        <strain evidence="2">CGMCC 1.8984</strain>
    </source>
</reference>
<accession>A0A917PLH5</accession>
<name>A0A917PLH5_9MICO</name>